<evidence type="ECO:0000256" key="1">
    <source>
        <dbReference type="ARBA" id="ARBA00004141"/>
    </source>
</evidence>
<feature type="domain" description="Major facilitator superfamily (MFS) profile" evidence="7">
    <location>
        <begin position="1"/>
        <end position="72"/>
    </location>
</feature>
<comment type="subcellular location">
    <subcellularLocation>
        <location evidence="1">Membrane</location>
        <topology evidence="1">Multi-pass membrane protein</topology>
    </subcellularLocation>
</comment>
<sequence>MATVWVYPAEILPPKIRSNGAALTAAADFLGNFLVETTPPALENIGYKTYIIFAVFNLVAALIVYCFYPETSYLNLESIDLLFLPGDTWDPEIESKQWFLHRAVKWDVIPKARMAVNEAKTRKKANLDLSMADLGQNDVRSHLKGGVGADHLESKE</sequence>
<dbReference type="InterPro" id="IPR020846">
    <property type="entry name" value="MFS_dom"/>
</dbReference>
<gene>
    <name evidence="8" type="ORF">NUU61_009713</name>
</gene>
<name>A0A9W9JTF7_9EURO</name>
<accession>A0A9W9JTF7</accession>
<dbReference type="SUPFAM" id="SSF103473">
    <property type="entry name" value="MFS general substrate transporter"/>
    <property type="match status" value="1"/>
</dbReference>
<evidence type="ECO:0000256" key="6">
    <source>
        <dbReference type="SAM" id="Phobius"/>
    </source>
</evidence>
<dbReference type="OrthoDB" id="6612291at2759"/>
<reference evidence="8" key="2">
    <citation type="journal article" date="2023" name="IMA Fungus">
        <title>Comparative genomic study of the Penicillium genus elucidates a diverse pangenome and 15 lateral gene transfer events.</title>
        <authorList>
            <person name="Petersen C."/>
            <person name="Sorensen T."/>
            <person name="Nielsen M.R."/>
            <person name="Sondergaard T.E."/>
            <person name="Sorensen J.L."/>
            <person name="Fitzpatrick D.A."/>
            <person name="Frisvad J.C."/>
            <person name="Nielsen K.L."/>
        </authorList>
    </citation>
    <scope>NUCLEOTIDE SEQUENCE</scope>
    <source>
        <strain evidence="8">IBT 34128</strain>
    </source>
</reference>
<dbReference type="Gene3D" id="1.20.1250.20">
    <property type="entry name" value="MFS general substrate transporter like domains"/>
    <property type="match status" value="1"/>
</dbReference>
<keyword evidence="3 6" id="KW-0812">Transmembrane</keyword>
<feature type="transmembrane region" description="Helical" evidence="6">
    <location>
        <begin position="50"/>
        <end position="68"/>
    </location>
</feature>
<evidence type="ECO:0000256" key="3">
    <source>
        <dbReference type="ARBA" id="ARBA00022692"/>
    </source>
</evidence>
<evidence type="ECO:0000256" key="5">
    <source>
        <dbReference type="ARBA" id="ARBA00023136"/>
    </source>
</evidence>
<dbReference type="PANTHER" id="PTHR48022:SF28">
    <property type="entry name" value="MAJOR FACILITATOR SUPERFAMILY (MFS) PROFILE DOMAIN-CONTAINING PROTEIN-RELATED"/>
    <property type="match status" value="1"/>
</dbReference>
<dbReference type="Proteomes" id="UP001141434">
    <property type="component" value="Unassembled WGS sequence"/>
</dbReference>
<keyword evidence="4 6" id="KW-1133">Transmembrane helix</keyword>
<dbReference type="PANTHER" id="PTHR48022">
    <property type="entry name" value="PLASTIDIC GLUCOSE TRANSPORTER 4"/>
    <property type="match status" value="1"/>
</dbReference>
<protein>
    <recommendedName>
        <fullName evidence="7">Major facilitator superfamily (MFS) profile domain-containing protein</fullName>
    </recommendedName>
</protein>
<dbReference type="Pfam" id="PF00083">
    <property type="entry name" value="Sugar_tr"/>
    <property type="match status" value="1"/>
</dbReference>
<keyword evidence="9" id="KW-1185">Reference proteome</keyword>
<proteinExistence type="inferred from homology"/>
<dbReference type="GO" id="GO:0016020">
    <property type="term" value="C:membrane"/>
    <property type="evidence" value="ECO:0007669"/>
    <property type="project" value="UniProtKB-SubCell"/>
</dbReference>
<evidence type="ECO:0000313" key="9">
    <source>
        <dbReference type="Proteomes" id="UP001141434"/>
    </source>
</evidence>
<comment type="similarity">
    <text evidence="2">Belongs to the major facilitator superfamily. Sugar transporter (TC 2.A.1.1) family.</text>
</comment>
<dbReference type="InterPro" id="IPR036259">
    <property type="entry name" value="MFS_trans_sf"/>
</dbReference>
<dbReference type="InterPro" id="IPR005828">
    <property type="entry name" value="MFS_sugar_transport-like"/>
</dbReference>
<evidence type="ECO:0000256" key="4">
    <source>
        <dbReference type="ARBA" id="ARBA00022989"/>
    </source>
</evidence>
<dbReference type="AlphaFoldDB" id="A0A9W9JTF7"/>
<keyword evidence="5 6" id="KW-0472">Membrane</keyword>
<comment type="caution">
    <text evidence="8">The sequence shown here is derived from an EMBL/GenBank/DDBJ whole genome shotgun (WGS) entry which is preliminary data.</text>
</comment>
<dbReference type="GeneID" id="81399407"/>
<organism evidence="8 9">
    <name type="scientific">Penicillium alfredii</name>
    <dbReference type="NCBI Taxonomy" id="1506179"/>
    <lineage>
        <taxon>Eukaryota</taxon>
        <taxon>Fungi</taxon>
        <taxon>Dikarya</taxon>
        <taxon>Ascomycota</taxon>
        <taxon>Pezizomycotina</taxon>
        <taxon>Eurotiomycetes</taxon>
        <taxon>Eurotiomycetidae</taxon>
        <taxon>Eurotiales</taxon>
        <taxon>Aspergillaceae</taxon>
        <taxon>Penicillium</taxon>
    </lineage>
</organism>
<dbReference type="InterPro" id="IPR050360">
    <property type="entry name" value="MFS_Sugar_Transporters"/>
</dbReference>
<dbReference type="RefSeq" id="XP_056506736.1">
    <property type="nucleotide sequence ID" value="XM_056660238.1"/>
</dbReference>
<reference evidence="8" key="1">
    <citation type="submission" date="2022-11" db="EMBL/GenBank/DDBJ databases">
        <authorList>
            <person name="Petersen C."/>
        </authorList>
    </citation>
    <scope>NUCLEOTIDE SEQUENCE</scope>
    <source>
        <strain evidence="8">IBT 34128</strain>
    </source>
</reference>
<dbReference type="EMBL" id="JAPMSZ010000012">
    <property type="protein sequence ID" value="KAJ5081449.1"/>
    <property type="molecule type" value="Genomic_DNA"/>
</dbReference>
<evidence type="ECO:0000256" key="2">
    <source>
        <dbReference type="ARBA" id="ARBA00010992"/>
    </source>
</evidence>
<evidence type="ECO:0000259" key="7">
    <source>
        <dbReference type="PROSITE" id="PS50850"/>
    </source>
</evidence>
<evidence type="ECO:0000313" key="8">
    <source>
        <dbReference type="EMBL" id="KAJ5081449.1"/>
    </source>
</evidence>
<dbReference type="GO" id="GO:0005351">
    <property type="term" value="F:carbohydrate:proton symporter activity"/>
    <property type="evidence" value="ECO:0007669"/>
    <property type="project" value="TreeGrafter"/>
</dbReference>
<dbReference type="PROSITE" id="PS50850">
    <property type="entry name" value="MFS"/>
    <property type="match status" value="1"/>
</dbReference>